<name>A0AAD6Y9Q1_9AGAR</name>
<proteinExistence type="predicted"/>
<evidence type="ECO:0000313" key="1">
    <source>
        <dbReference type="EMBL" id="KAJ7198123.1"/>
    </source>
</evidence>
<gene>
    <name evidence="1" type="ORF">GGX14DRAFT_402148</name>
</gene>
<accession>A0AAD6Y9Q1</accession>
<sequence length="120" mass="13598">MYSKGGRKAGKHDWLLELERFPIFLRRPSNIQAVVRSDVSVAHHQCLALPGSPTCHRVPHSGQVEISLPLWQKFCERLQFCTKTSKTSSSAVVTTLNTVQKKGKYRYNILEVEEDDGVDD</sequence>
<dbReference type="AlphaFoldDB" id="A0AAD6Y9Q1"/>
<protein>
    <submittedName>
        <fullName evidence="1">Uncharacterized protein</fullName>
    </submittedName>
</protein>
<evidence type="ECO:0000313" key="2">
    <source>
        <dbReference type="Proteomes" id="UP001219525"/>
    </source>
</evidence>
<keyword evidence="2" id="KW-1185">Reference proteome</keyword>
<organism evidence="1 2">
    <name type="scientific">Mycena pura</name>
    <dbReference type="NCBI Taxonomy" id="153505"/>
    <lineage>
        <taxon>Eukaryota</taxon>
        <taxon>Fungi</taxon>
        <taxon>Dikarya</taxon>
        <taxon>Basidiomycota</taxon>
        <taxon>Agaricomycotina</taxon>
        <taxon>Agaricomycetes</taxon>
        <taxon>Agaricomycetidae</taxon>
        <taxon>Agaricales</taxon>
        <taxon>Marasmiineae</taxon>
        <taxon>Mycenaceae</taxon>
        <taxon>Mycena</taxon>
    </lineage>
</organism>
<dbReference type="EMBL" id="JARJCW010000074">
    <property type="protein sequence ID" value="KAJ7198123.1"/>
    <property type="molecule type" value="Genomic_DNA"/>
</dbReference>
<dbReference type="Proteomes" id="UP001219525">
    <property type="component" value="Unassembled WGS sequence"/>
</dbReference>
<reference evidence="1" key="1">
    <citation type="submission" date="2023-03" db="EMBL/GenBank/DDBJ databases">
        <title>Massive genome expansion in bonnet fungi (Mycena s.s.) driven by repeated elements and novel gene families across ecological guilds.</title>
        <authorList>
            <consortium name="Lawrence Berkeley National Laboratory"/>
            <person name="Harder C.B."/>
            <person name="Miyauchi S."/>
            <person name="Viragh M."/>
            <person name="Kuo A."/>
            <person name="Thoen E."/>
            <person name="Andreopoulos B."/>
            <person name="Lu D."/>
            <person name="Skrede I."/>
            <person name="Drula E."/>
            <person name="Henrissat B."/>
            <person name="Morin E."/>
            <person name="Kohler A."/>
            <person name="Barry K."/>
            <person name="LaButti K."/>
            <person name="Morin E."/>
            <person name="Salamov A."/>
            <person name="Lipzen A."/>
            <person name="Mereny Z."/>
            <person name="Hegedus B."/>
            <person name="Baldrian P."/>
            <person name="Stursova M."/>
            <person name="Weitz H."/>
            <person name="Taylor A."/>
            <person name="Grigoriev I.V."/>
            <person name="Nagy L.G."/>
            <person name="Martin F."/>
            <person name="Kauserud H."/>
        </authorList>
    </citation>
    <scope>NUCLEOTIDE SEQUENCE</scope>
    <source>
        <strain evidence="1">9144</strain>
    </source>
</reference>
<comment type="caution">
    <text evidence="1">The sequence shown here is derived from an EMBL/GenBank/DDBJ whole genome shotgun (WGS) entry which is preliminary data.</text>
</comment>